<dbReference type="InterPro" id="IPR036907">
    <property type="entry name" value="5'-Nucleotdase_C_sf"/>
</dbReference>
<evidence type="ECO:0000256" key="1">
    <source>
        <dbReference type="ARBA" id="ARBA00006654"/>
    </source>
</evidence>
<gene>
    <name evidence="6" type="ordered locus">Acid_1294</name>
</gene>
<dbReference type="InterPro" id="IPR006179">
    <property type="entry name" value="5_nucleotidase/apyrase"/>
</dbReference>
<protein>
    <submittedName>
        <fullName evidence="6">2',3'-cyclic-nucleotide 2'-phosphodiesterase</fullName>
        <ecNumber evidence="6">3.1.4.16</ecNumber>
    </submittedName>
</protein>
<keyword evidence="2" id="KW-0732">Signal</keyword>
<comment type="similarity">
    <text evidence="1 3">Belongs to the 5'-nucleotidase family.</text>
</comment>
<dbReference type="PANTHER" id="PTHR11575:SF6">
    <property type="entry name" value="2',3'-CYCLIC-NUCLEOTIDE 2'-PHOSPHODIESTERASE_3'-NUCLEOTIDASE"/>
    <property type="match status" value="1"/>
</dbReference>
<dbReference type="InParanoid" id="Q029I8"/>
<sequence precursor="true">MDTIRRLLPILLLSAGLLRPAAVTVTLLATTDMHGNLVPVDYVTGATAPRGLARLATLIRAVRAENPNTILVDCGDTIQGTPLEGVYQRALRAGNPPAPGDPMMRAMNLLGYDAMTVGNHEFNAGLANFNSARRDARFPWISANIAVATGGAERAFAPYIVKTVAGVKVAVIGLTTPMVPLWEKPENLGAYRFTPPVEAVKSAIAKLRRDERPDLIVVTAHSGLGRNLQTNQDEETVENFVHELARQMPELDAIVFGHSHQQLEGALVGNVLLVQPKNAAASLARIDFTFDGTLISKRSRLIPATAQTAAAPDLMALAAPYEAATQRYLNTPVAHCDRELTATRAREEDSAIVDAIQRVQLYYAKADVSFTALFDPQVRIPRGEVTVRQIAALYPYDNELFGIEGTGKMVKDALENAARYFSAKPIFGFNYDMAEGVEYEIDRSRPEGDRIRNLRWKGRPLDPAQRLRIAINNYRAGGSGGYDMFRGAKILWRSGDDIRDLLIRYYTERKSIPAEATNNWKLKN</sequence>
<dbReference type="SUPFAM" id="SSF55816">
    <property type="entry name" value="5'-nucleotidase (syn. UDP-sugar hydrolase), C-terminal domain"/>
    <property type="match status" value="1"/>
</dbReference>
<dbReference type="GO" id="GO:0030288">
    <property type="term" value="C:outer membrane-bounded periplasmic space"/>
    <property type="evidence" value="ECO:0007669"/>
    <property type="project" value="TreeGrafter"/>
</dbReference>
<proteinExistence type="inferred from homology"/>
<dbReference type="GO" id="GO:0046872">
    <property type="term" value="F:metal ion binding"/>
    <property type="evidence" value="ECO:0007669"/>
    <property type="project" value="InterPro"/>
</dbReference>
<dbReference type="Gene3D" id="3.90.780.10">
    <property type="entry name" value="5'-Nucleotidase, C-terminal domain"/>
    <property type="match status" value="1"/>
</dbReference>
<dbReference type="GO" id="GO:0008663">
    <property type="term" value="F:2',3'-cyclic-nucleotide 2'-phosphodiesterase activity"/>
    <property type="evidence" value="ECO:0007669"/>
    <property type="project" value="UniProtKB-EC"/>
</dbReference>
<dbReference type="InterPro" id="IPR029052">
    <property type="entry name" value="Metallo-depent_PP-like"/>
</dbReference>
<feature type="domain" description="Calcineurin-like phosphoesterase" evidence="4">
    <location>
        <begin position="26"/>
        <end position="261"/>
    </location>
</feature>
<accession>Q029I8</accession>
<evidence type="ECO:0000256" key="2">
    <source>
        <dbReference type="ARBA" id="ARBA00022729"/>
    </source>
</evidence>
<dbReference type="eggNOG" id="COG0737">
    <property type="taxonomic scope" value="Bacteria"/>
</dbReference>
<dbReference type="EMBL" id="CP000473">
    <property type="protein sequence ID" value="ABJ82288.1"/>
    <property type="molecule type" value="Genomic_DNA"/>
</dbReference>
<dbReference type="Pfam" id="PF02872">
    <property type="entry name" value="5_nucleotid_C"/>
    <property type="match status" value="1"/>
</dbReference>
<reference evidence="6" key="1">
    <citation type="submission" date="2006-10" db="EMBL/GenBank/DDBJ databases">
        <title>Complete sequence of Solibacter usitatus Ellin6076.</title>
        <authorList>
            <consortium name="US DOE Joint Genome Institute"/>
            <person name="Copeland A."/>
            <person name="Lucas S."/>
            <person name="Lapidus A."/>
            <person name="Barry K."/>
            <person name="Detter J.C."/>
            <person name="Glavina del Rio T."/>
            <person name="Hammon N."/>
            <person name="Israni S."/>
            <person name="Dalin E."/>
            <person name="Tice H."/>
            <person name="Pitluck S."/>
            <person name="Thompson L.S."/>
            <person name="Brettin T."/>
            <person name="Bruce D."/>
            <person name="Han C."/>
            <person name="Tapia R."/>
            <person name="Gilna P."/>
            <person name="Schmutz J."/>
            <person name="Larimer F."/>
            <person name="Land M."/>
            <person name="Hauser L."/>
            <person name="Kyrpides N."/>
            <person name="Mikhailova N."/>
            <person name="Janssen P.H."/>
            <person name="Kuske C.R."/>
            <person name="Richardson P."/>
        </authorList>
    </citation>
    <scope>NUCLEOTIDE SEQUENCE</scope>
    <source>
        <strain evidence="6">Ellin6076</strain>
    </source>
</reference>
<evidence type="ECO:0000259" key="4">
    <source>
        <dbReference type="Pfam" id="PF00149"/>
    </source>
</evidence>
<dbReference type="FunCoup" id="Q029I8">
    <property type="interactions" value="107"/>
</dbReference>
<dbReference type="InterPro" id="IPR006146">
    <property type="entry name" value="5'-Nucleotdase_CS"/>
</dbReference>
<evidence type="ECO:0000256" key="3">
    <source>
        <dbReference type="RuleBase" id="RU362119"/>
    </source>
</evidence>
<dbReference type="PROSITE" id="PS00785">
    <property type="entry name" value="5_NUCLEOTIDASE_1"/>
    <property type="match status" value="1"/>
</dbReference>
<dbReference type="InterPro" id="IPR008334">
    <property type="entry name" value="5'-Nucleotdase_C"/>
</dbReference>
<dbReference type="Pfam" id="PF00149">
    <property type="entry name" value="Metallophos"/>
    <property type="match status" value="1"/>
</dbReference>
<dbReference type="STRING" id="234267.Acid_1294"/>
<dbReference type="AlphaFoldDB" id="Q029I8"/>
<evidence type="ECO:0000259" key="5">
    <source>
        <dbReference type="Pfam" id="PF02872"/>
    </source>
</evidence>
<name>Q029I8_SOLUE</name>
<feature type="domain" description="5'-Nucleotidase C-terminal" evidence="5">
    <location>
        <begin position="334"/>
        <end position="485"/>
    </location>
</feature>
<dbReference type="EC" id="3.1.4.16" evidence="6"/>
<keyword evidence="3" id="KW-0547">Nucleotide-binding</keyword>
<dbReference type="KEGG" id="sus:Acid_1294"/>
<dbReference type="OrthoDB" id="127795at2"/>
<dbReference type="PROSITE" id="PS00786">
    <property type="entry name" value="5_NUCLEOTIDASE_2"/>
    <property type="match status" value="1"/>
</dbReference>
<dbReference type="GO" id="GO:0000166">
    <property type="term" value="F:nucleotide binding"/>
    <property type="evidence" value="ECO:0007669"/>
    <property type="project" value="UniProtKB-KW"/>
</dbReference>
<organism evidence="6">
    <name type="scientific">Solibacter usitatus (strain Ellin6076)</name>
    <dbReference type="NCBI Taxonomy" id="234267"/>
    <lineage>
        <taxon>Bacteria</taxon>
        <taxon>Pseudomonadati</taxon>
        <taxon>Acidobacteriota</taxon>
        <taxon>Terriglobia</taxon>
        <taxon>Bryobacterales</taxon>
        <taxon>Solibacteraceae</taxon>
        <taxon>Candidatus Solibacter</taxon>
    </lineage>
</organism>
<dbReference type="PANTHER" id="PTHR11575">
    <property type="entry name" value="5'-NUCLEOTIDASE-RELATED"/>
    <property type="match status" value="1"/>
</dbReference>
<dbReference type="HOGENOM" id="CLU_005854_4_4_0"/>
<keyword evidence="3 6" id="KW-0378">Hydrolase</keyword>
<dbReference type="GO" id="GO:0009166">
    <property type="term" value="P:nucleotide catabolic process"/>
    <property type="evidence" value="ECO:0007669"/>
    <property type="project" value="InterPro"/>
</dbReference>
<dbReference type="InterPro" id="IPR004843">
    <property type="entry name" value="Calcineurin-like_PHP"/>
</dbReference>
<evidence type="ECO:0000313" key="6">
    <source>
        <dbReference type="EMBL" id="ABJ82288.1"/>
    </source>
</evidence>
<dbReference type="PRINTS" id="PR01607">
    <property type="entry name" value="APYRASEFAMLY"/>
</dbReference>
<dbReference type="SUPFAM" id="SSF56300">
    <property type="entry name" value="Metallo-dependent phosphatases"/>
    <property type="match status" value="1"/>
</dbReference>
<dbReference type="Gene3D" id="3.60.21.10">
    <property type="match status" value="1"/>
</dbReference>